<dbReference type="AlphaFoldDB" id="A0A5C6XCI1"/>
<keyword evidence="5" id="KW-0235">DNA replication</keyword>
<dbReference type="Pfam" id="PF22688">
    <property type="entry name" value="Hda_lid"/>
    <property type="match status" value="1"/>
</dbReference>
<dbReference type="Pfam" id="PF06144">
    <property type="entry name" value="DNA_pol3_delta"/>
    <property type="match status" value="1"/>
</dbReference>
<dbReference type="InterPro" id="IPR008921">
    <property type="entry name" value="DNA_pol3_clamp-load_cplx_C"/>
</dbReference>
<dbReference type="GO" id="GO:0003677">
    <property type="term" value="F:DNA binding"/>
    <property type="evidence" value="ECO:0007669"/>
    <property type="project" value="InterPro"/>
</dbReference>
<dbReference type="InterPro" id="IPR005790">
    <property type="entry name" value="DNA_polIII_delta"/>
</dbReference>
<dbReference type="InterPro" id="IPR055199">
    <property type="entry name" value="Hda_lid"/>
</dbReference>
<comment type="similarity">
    <text evidence="7">Belongs to the DNA polymerase HolA subunit family.</text>
</comment>
<organism evidence="12 13">
    <name type="scientific">Lujinxingia vulgaris</name>
    <dbReference type="NCBI Taxonomy" id="2600176"/>
    <lineage>
        <taxon>Bacteria</taxon>
        <taxon>Deltaproteobacteria</taxon>
        <taxon>Bradymonadales</taxon>
        <taxon>Lujinxingiaceae</taxon>
        <taxon>Lujinxingia</taxon>
    </lineage>
</organism>
<evidence type="ECO:0000313" key="13">
    <source>
        <dbReference type="Proteomes" id="UP000321046"/>
    </source>
</evidence>
<evidence type="ECO:0000256" key="4">
    <source>
        <dbReference type="ARBA" id="ARBA00022695"/>
    </source>
</evidence>
<evidence type="ECO:0000259" key="10">
    <source>
        <dbReference type="Pfam" id="PF21694"/>
    </source>
</evidence>
<evidence type="ECO:0000259" key="11">
    <source>
        <dbReference type="Pfam" id="PF22688"/>
    </source>
</evidence>
<evidence type="ECO:0000256" key="2">
    <source>
        <dbReference type="ARBA" id="ARBA00017703"/>
    </source>
</evidence>
<evidence type="ECO:0000256" key="3">
    <source>
        <dbReference type="ARBA" id="ARBA00022679"/>
    </source>
</evidence>
<evidence type="ECO:0000256" key="5">
    <source>
        <dbReference type="ARBA" id="ARBA00022705"/>
    </source>
</evidence>
<dbReference type="Pfam" id="PF21694">
    <property type="entry name" value="DNA_pol3_delta_C"/>
    <property type="match status" value="1"/>
</dbReference>
<accession>A0A5C6XCI1</accession>
<dbReference type="SUPFAM" id="SSF48019">
    <property type="entry name" value="post-AAA+ oligomerization domain-like"/>
    <property type="match status" value="1"/>
</dbReference>
<dbReference type="NCBIfam" id="TIGR01128">
    <property type="entry name" value="holA"/>
    <property type="match status" value="1"/>
</dbReference>
<dbReference type="RefSeq" id="WP_146973721.1">
    <property type="nucleotide sequence ID" value="NZ_VOSL01000028.1"/>
</dbReference>
<sequence length="350" mass="39192">MSKQADRARQFFKDLKKGPVAPIYFVYGEETYLLDRAVEAIVEAAAPEGTNDFNLDSFQGRSASGEAIRSAAEMLPMMSKRRLVVVRDMQEIPLSELGQLEDYFANPSPTTCLILHARTAQKKIDGRSGIIKKLKKAAEVCEFKALYENEIPAFLERQAARRGMRLSRQVIQYLVDAVGTDMAELEQSLEKIDLYVGAAPEGQGRHVDIDEVQEIIAHTRVRTVFDLTDALGARNYQQALLIMERMLLDGQSALVISHMISRHFRIVARLQDPALRSASNSDAARAVGVSPFFLKDYQRHARTFAPDELASILRQMLEVDVALKSSPVPDRVILELLFARICMKAIPQSV</sequence>
<dbReference type="GO" id="GO:0003887">
    <property type="term" value="F:DNA-directed DNA polymerase activity"/>
    <property type="evidence" value="ECO:0007669"/>
    <property type="project" value="UniProtKB-KW"/>
</dbReference>
<dbReference type="InterPro" id="IPR027417">
    <property type="entry name" value="P-loop_NTPase"/>
</dbReference>
<protein>
    <recommendedName>
        <fullName evidence="2">DNA polymerase III subunit delta</fullName>
        <ecNumber evidence="1">2.7.7.7</ecNumber>
    </recommendedName>
</protein>
<comment type="catalytic activity">
    <reaction evidence="8">
        <text>DNA(n) + a 2'-deoxyribonucleoside 5'-triphosphate = DNA(n+1) + diphosphate</text>
        <dbReference type="Rhea" id="RHEA:22508"/>
        <dbReference type="Rhea" id="RHEA-COMP:17339"/>
        <dbReference type="Rhea" id="RHEA-COMP:17340"/>
        <dbReference type="ChEBI" id="CHEBI:33019"/>
        <dbReference type="ChEBI" id="CHEBI:61560"/>
        <dbReference type="ChEBI" id="CHEBI:173112"/>
        <dbReference type="EC" id="2.7.7.7"/>
    </reaction>
</comment>
<evidence type="ECO:0000313" key="12">
    <source>
        <dbReference type="EMBL" id="TXD39691.1"/>
    </source>
</evidence>
<dbReference type="Gene3D" id="3.40.50.300">
    <property type="entry name" value="P-loop containing nucleotide triphosphate hydrolases"/>
    <property type="match status" value="1"/>
</dbReference>
<dbReference type="InterPro" id="IPR048466">
    <property type="entry name" value="DNA_pol3_delta-like_C"/>
</dbReference>
<evidence type="ECO:0000256" key="8">
    <source>
        <dbReference type="ARBA" id="ARBA00049244"/>
    </source>
</evidence>
<reference evidence="12 13" key="1">
    <citation type="submission" date="2019-08" db="EMBL/GenBank/DDBJ databases">
        <title>Bradymonadales sp. TMQ2.</title>
        <authorList>
            <person name="Liang Q."/>
        </authorList>
    </citation>
    <scope>NUCLEOTIDE SEQUENCE [LARGE SCALE GENOMIC DNA]</scope>
    <source>
        <strain evidence="12 13">TMQ2</strain>
    </source>
</reference>
<proteinExistence type="inferred from homology"/>
<dbReference type="PANTHER" id="PTHR34388:SF1">
    <property type="entry name" value="DNA POLYMERASE III SUBUNIT DELTA"/>
    <property type="match status" value="1"/>
</dbReference>
<dbReference type="Proteomes" id="UP000321046">
    <property type="component" value="Unassembled WGS sequence"/>
</dbReference>
<gene>
    <name evidence="12" type="primary">holA</name>
    <name evidence="12" type="ORF">FRC96_06620</name>
</gene>
<dbReference type="Gene3D" id="1.10.8.60">
    <property type="match status" value="1"/>
</dbReference>
<dbReference type="PANTHER" id="PTHR34388">
    <property type="entry name" value="DNA POLYMERASE III SUBUNIT DELTA"/>
    <property type="match status" value="1"/>
</dbReference>
<dbReference type="GO" id="GO:0006261">
    <property type="term" value="P:DNA-templated DNA replication"/>
    <property type="evidence" value="ECO:0007669"/>
    <property type="project" value="TreeGrafter"/>
</dbReference>
<dbReference type="EC" id="2.7.7.7" evidence="1"/>
<evidence type="ECO:0000256" key="1">
    <source>
        <dbReference type="ARBA" id="ARBA00012417"/>
    </source>
</evidence>
<dbReference type="Gene3D" id="1.20.272.10">
    <property type="match status" value="1"/>
</dbReference>
<dbReference type="EMBL" id="VOSL01000028">
    <property type="protein sequence ID" value="TXD39691.1"/>
    <property type="molecule type" value="Genomic_DNA"/>
</dbReference>
<keyword evidence="4 12" id="KW-0548">Nucleotidyltransferase</keyword>
<feature type="domain" description="DNA polymerase III delta subunit-like C-terminal" evidence="10">
    <location>
        <begin position="223"/>
        <end position="340"/>
    </location>
</feature>
<keyword evidence="6" id="KW-0239">DNA-directed DNA polymerase</keyword>
<name>A0A5C6XCI1_9DELT</name>
<evidence type="ECO:0000256" key="6">
    <source>
        <dbReference type="ARBA" id="ARBA00022932"/>
    </source>
</evidence>
<dbReference type="SUPFAM" id="SSF52540">
    <property type="entry name" value="P-loop containing nucleoside triphosphate hydrolases"/>
    <property type="match status" value="1"/>
</dbReference>
<evidence type="ECO:0000259" key="9">
    <source>
        <dbReference type="Pfam" id="PF06144"/>
    </source>
</evidence>
<dbReference type="InterPro" id="IPR010372">
    <property type="entry name" value="DNA_pol3_delta_N"/>
</dbReference>
<evidence type="ECO:0000256" key="7">
    <source>
        <dbReference type="ARBA" id="ARBA00034754"/>
    </source>
</evidence>
<dbReference type="GO" id="GO:0009360">
    <property type="term" value="C:DNA polymerase III complex"/>
    <property type="evidence" value="ECO:0007669"/>
    <property type="project" value="InterPro"/>
</dbReference>
<feature type="domain" description="Hda lid" evidence="11">
    <location>
        <begin position="153"/>
        <end position="193"/>
    </location>
</feature>
<feature type="domain" description="DNA polymerase III delta N-terminal" evidence="9">
    <location>
        <begin position="24"/>
        <end position="143"/>
    </location>
</feature>
<dbReference type="OrthoDB" id="9769782at2"/>
<comment type="caution">
    <text evidence="12">The sequence shown here is derived from an EMBL/GenBank/DDBJ whole genome shotgun (WGS) entry which is preliminary data.</text>
</comment>
<keyword evidence="3 12" id="KW-0808">Transferase</keyword>